<organism evidence="2 3">
    <name type="scientific">Meloidogyne enterolobii</name>
    <name type="common">Root-knot nematode worm</name>
    <name type="synonym">Meloidogyne mayaguensis</name>
    <dbReference type="NCBI Taxonomy" id="390850"/>
    <lineage>
        <taxon>Eukaryota</taxon>
        <taxon>Metazoa</taxon>
        <taxon>Ecdysozoa</taxon>
        <taxon>Nematoda</taxon>
        <taxon>Chromadorea</taxon>
        <taxon>Rhabditida</taxon>
        <taxon>Tylenchina</taxon>
        <taxon>Tylenchomorpha</taxon>
        <taxon>Tylenchoidea</taxon>
        <taxon>Meloidogynidae</taxon>
        <taxon>Meloidogyninae</taxon>
        <taxon>Meloidogyne</taxon>
    </lineage>
</organism>
<feature type="domain" description="SCP" evidence="1">
    <location>
        <begin position="205"/>
        <end position="295"/>
    </location>
</feature>
<sequence>MSAPFRNQIRLLAEEADDILNNQKSFALPVQTGSISQYHTQIRTLINSLDTESQNATEIYNDINRQNDLWMGVRTSMTGAERIADNPIYDEFVQDVPYPTTIRNLKKYINKLRTEKATLSENLPDPSKSTDTLFHLPKLSLPKFSGKCIEFTSFWNSFRVGVHDIPNLSDAVKFNYLKECLDGPALLLIKSLPLTDASYHEAIRLLRENYGNANEINRTLLHSIPNVLLKACIAWADTCKYGVSEELIYDSEHSRSGSCTQMIWAESFKIGCAYIDCPIYNYFVCKYSPKGNIPGESIYQKGSLCTKCGYFGCSYGYGLCLVKNISEYPDD</sequence>
<dbReference type="SMART" id="SM00198">
    <property type="entry name" value="SCP"/>
    <property type="match status" value="1"/>
</dbReference>
<accession>A0A6V7XQU7</accession>
<protein>
    <recommendedName>
        <fullName evidence="1">SCP domain-containing protein</fullName>
    </recommendedName>
</protein>
<dbReference type="PRINTS" id="PR00837">
    <property type="entry name" value="V5TPXLIKE"/>
</dbReference>
<evidence type="ECO:0000313" key="3">
    <source>
        <dbReference type="Proteomes" id="UP000580250"/>
    </source>
</evidence>
<dbReference type="Gene3D" id="3.40.33.10">
    <property type="entry name" value="CAP"/>
    <property type="match status" value="1"/>
</dbReference>
<dbReference type="OrthoDB" id="5989194at2759"/>
<name>A0A6V7XQU7_MELEN</name>
<gene>
    <name evidence="2" type="ORF">MENT_LOCUS55252</name>
</gene>
<dbReference type="PANTHER" id="PTHR22954">
    <property type="entry name" value="RETROVIRAL PROTEASE-RELATED"/>
    <property type="match status" value="1"/>
</dbReference>
<dbReference type="EMBL" id="CAJEWN010002053">
    <property type="protein sequence ID" value="CAD2201681.1"/>
    <property type="molecule type" value="Genomic_DNA"/>
</dbReference>
<dbReference type="Proteomes" id="UP000580250">
    <property type="component" value="Unassembled WGS sequence"/>
</dbReference>
<dbReference type="InterPro" id="IPR001283">
    <property type="entry name" value="CRISP-related"/>
</dbReference>
<dbReference type="Pfam" id="PF03564">
    <property type="entry name" value="DUF1759"/>
    <property type="match status" value="1"/>
</dbReference>
<dbReference type="InterPro" id="IPR005312">
    <property type="entry name" value="DUF1759"/>
</dbReference>
<dbReference type="PANTHER" id="PTHR22954:SF3">
    <property type="entry name" value="PROTEIN CBG08539"/>
    <property type="match status" value="1"/>
</dbReference>
<comment type="caution">
    <text evidence="2">The sequence shown here is derived from an EMBL/GenBank/DDBJ whole genome shotgun (WGS) entry which is preliminary data.</text>
</comment>
<dbReference type="InterPro" id="IPR014044">
    <property type="entry name" value="CAP_dom"/>
</dbReference>
<dbReference type="Pfam" id="PF00188">
    <property type="entry name" value="CAP"/>
    <property type="match status" value="1"/>
</dbReference>
<evidence type="ECO:0000313" key="2">
    <source>
        <dbReference type="EMBL" id="CAD2201681.1"/>
    </source>
</evidence>
<evidence type="ECO:0000259" key="1">
    <source>
        <dbReference type="SMART" id="SM00198"/>
    </source>
</evidence>
<reference evidence="2 3" key="1">
    <citation type="submission" date="2020-08" db="EMBL/GenBank/DDBJ databases">
        <authorList>
            <person name="Koutsovoulos G."/>
            <person name="Danchin GJ E."/>
        </authorList>
    </citation>
    <scope>NUCLEOTIDE SEQUENCE [LARGE SCALE GENOMIC DNA]</scope>
</reference>
<proteinExistence type="predicted"/>
<dbReference type="AlphaFoldDB" id="A0A6V7XQU7"/>
<dbReference type="SUPFAM" id="SSF55797">
    <property type="entry name" value="PR-1-like"/>
    <property type="match status" value="1"/>
</dbReference>
<dbReference type="InterPro" id="IPR035940">
    <property type="entry name" value="CAP_sf"/>
</dbReference>